<feature type="compositionally biased region" description="Basic residues" evidence="1">
    <location>
        <begin position="200"/>
        <end position="217"/>
    </location>
</feature>
<dbReference type="RefSeq" id="XP_018140971.1">
    <property type="nucleotide sequence ID" value="XM_018288365.1"/>
</dbReference>
<reference evidence="2 3" key="1">
    <citation type="journal article" date="2016" name="PLoS Pathog.">
        <title>Biosynthesis of antibiotic leucinostatins in bio-control fungus Purpureocillium lilacinum and their inhibition on phytophthora revealed by genome mining.</title>
        <authorList>
            <person name="Wang G."/>
            <person name="Liu Z."/>
            <person name="Lin R."/>
            <person name="Li E."/>
            <person name="Mao Z."/>
            <person name="Ling J."/>
            <person name="Yang Y."/>
            <person name="Yin W.B."/>
            <person name="Xie B."/>
        </authorList>
    </citation>
    <scope>NUCLEOTIDE SEQUENCE [LARGE SCALE GENOMIC DNA]</scope>
    <source>
        <strain evidence="2">170</strain>
    </source>
</reference>
<dbReference type="KEGG" id="pchm:VFPPC_09905"/>
<evidence type="ECO:0000313" key="2">
    <source>
        <dbReference type="EMBL" id="OAQ63391.1"/>
    </source>
</evidence>
<feature type="compositionally biased region" description="Basic and acidic residues" evidence="1">
    <location>
        <begin position="1"/>
        <end position="20"/>
    </location>
</feature>
<evidence type="ECO:0000313" key="3">
    <source>
        <dbReference type="Proteomes" id="UP000078397"/>
    </source>
</evidence>
<dbReference type="Pfam" id="PF09428">
    <property type="entry name" value="DUF2011"/>
    <property type="match status" value="1"/>
</dbReference>
<dbReference type="AlphaFoldDB" id="A0A179FDS5"/>
<comment type="caution">
    <text evidence="2">The sequence shown here is derived from an EMBL/GenBank/DDBJ whole genome shotgun (WGS) entry which is preliminary data.</text>
</comment>
<dbReference type="EMBL" id="LSBJ02000006">
    <property type="protein sequence ID" value="OAQ63391.1"/>
    <property type="molecule type" value="Genomic_DNA"/>
</dbReference>
<gene>
    <name evidence="2" type="ORF">VFPPC_09905</name>
</gene>
<feature type="compositionally biased region" description="Basic residues" evidence="1">
    <location>
        <begin position="239"/>
        <end position="258"/>
    </location>
</feature>
<sequence length="280" mass="31288">MFELPEAKRVRREDLNKEDGSSWSDSGDDINPDLQAQLNAQIARSLGLNVHEPVQTVGKSDPKDHTSTTDSANPAQDSHREQGDENSDDDLGEFEFRLFSAPDAPSKVVLEDEQAPLGEGALENQRPLSYYLVRDVSESKKREYLAAAVSGEDIVERSMWRSWGMEMPWKVTRILVAKKSKRDEDEKMQGVVEGGEDVKKRKRPGKKTRIAVRMKVKAGKERAEVDAKKAVDKEEHLKEKKKRMNRLKKLRKRAKKKAGKDGDGDGDGDGDESGGESGGE</sequence>
<feature type="compositionally biased region" description="Acidic residues" evidence="1">
    <location>
        <begin position="264"/>
        <end position="280"/>
    </location>
</feature>
<dbReference type="Proteomes" id="UP000078397">
    <property type="component" value="Unassembled WGS sequence"/>
</dbReference>
<feature type="compositionally biased region" description="Basic and acidic residues" evidence="1">
    <location>
        <begin position="218"/>
        <end position="238"/>
    </location>
</feature>
<dbReference type="InterPro" id="IPR018555">
    <property type="entry name" value="C630.06c-like"/>
</dbReference>
<protein>
    <submittedName>
        <fullName evidence="2">Uncharacterized protein</fullName>
    </submittedName>
</protein>
<feature type="region of interest" description="Disordered" evidence="1">
    <location>
        <begin position="180"/>
        <end position="280"/>
    </location>
</feature>
<feature type="region of interest" description="Disordered" evidence="1">
    <location>
        <begin position="1"/>
        <end position="94"/>
    </location>
</feature>
<dbReference type="OrthoDB" id="5425061at2759"/>
<dbReference type="GeneID" id="28852359"/>
<name>A0A179FDS5_METCM</name>
<accession>A0A179FDS5</accession>
<organism evidence="2 3">
    <name type="scientific">Pochonia chlamydosporia 170</name>
    <dbReference type="NCBI Taxonomy" id="1380566"/>
    <lineage>
        <taxon>Eukaryota</taxon>
        <taxon>Fungi</taxon>
        <taxon>Dikarya</taxon>
        <taxon>Ascomycota</taxon>
        <taxon>Pezizomycotina</taxon>
        <taxon>Sordariomycetes</taxon>
        <taxon>Hypocreomycetidae</taxon>
        <taxon>Hypocreales</taxon>
        <taxon>Clavicipitaceae</taxon>
        <taxon>Pochonia</taxon>
    </lineage>
</organism>
<dbReference type="STRING" id="1380566.A0A179FDS5"/>
<feature type="compositionally biased region" description="Acidic residues" evidence="1">
    <location>
        <begin position="84"/>
        <end position="93"/>
    </location>
</feature>
<proteinExistence type="predicted"/>
<evidence type="ECO:0000256" key="1">
    <source>
        <dbReference type="SAM" id="MobiDB-lite"/>
    </source>
</evidence>
<keyword evidence="3" id="KW-1185">Reference proteome</keyword>